<feature type="transmembrane region" description="Helical" evidence="1">
    <location>
        <begin position="152"/>
        <end position="170"/>
    </location>
</feature>
<keyword evidence="1" id="KW-0812">Transmembrane</keyword>
<keyword evidence="1" id="KW-0472">Membrane</keyword>
<evidence type="ECO:0000256" key="1">
    <source>
        <dbReference type="SAM" id="Phobius"/>
    </source>
</evidence>
<reference evidence="2 3" key="1">
    <citation type="submission" date="2013-11" db="EMBL/GenBank/DDBJ databases">
        <title>Single cell genomics of uncultured Tannerella BU063 (oral taxon 286).</title>
        <authorList>
            <person name="Beall C.J."/>
            <person name="Campbell A.G."/>
            <person name="Griffen A.L."/>
            <person name="Podar M."/>
            <person name="Leys E.J."/>
        </authorList>
    </citation>
    <scope>NUCLEOTIDE SEQUENCE [LARGE SCALE GENOMIC DNA]</scope>
    <source>
        <strain evidence="2">Cell 1/3</strain>
    </source>
</reference>
<dbReference type="Proteomes" id="UP000034982">
    <property type="component" value="Unassembled WGS sequence"/>
</dbReference>
<dbReference type="PATRIC" id="fig|1411022.3.peg.2002"/>
<protein>
    <recommendedName>
        <fullName evidence="4">TerC family integral membrane protein</fullName>
    </recommendedName>
</protein>
<dbReference type="AlphaFoldDB" id="W2CG23"/>
<feature type="transmembrane region" description="Helical" evidence="1">
    <location>
        <begin position="100"/>
        <end position="121"/>
    </location>
</feature>
<accession>W2CG23</accession>
<feature type="transmembrane region" description="Helical" evidence="1">
    <location>
        <begin position="38"/>
        <end position="58"/>
    </location>
</feature>
<sequence length="205" mass="23132">MKEEEKKVLRDVPLNEEESMALIAQMIRNTQRKMERGAGTPILVWGYATVLATLAVWAGVKFTNDPRMEYLWFLIPAIGLPWQLFQKRRPPEVRTYVDKVVSYIWIVMGWSGFIVSCLSFLGAIQATILFLITLMMGQGNVITGLVTRFRPLTIGGIVALLLSFALLHLTDIDLHLLTFALAFVAMEIIPGHILNRRAKKACSQD</sequence>
<gene>
    <name evidence="2" type="ORF">T230_14900</name>
</gene>
<keyword evidence="1" id="KW-1133">Transmembrane helix</keyword>
<evidence type="ECO:0008006" key="4">
    <source>
        <dbReference type="Google" id="ProtNLM"/>
    </source>
</evidence>
<proteinExistence type="predicted"/>
<dbReference type="EMBL" id="AYYE01001255">
    <property type="protein sequence ID" value="ETK05993.1"/>
    <property type="molecule type" value="Genomic_DNA"/>
</dbReference>
<organism evidence="2 3">
    <name type="scientific">Tannerella sp. oral taxon BU063 isolate Cell 1/3</name>
    <dbReference type="NCBI Taxonomy" id="1411022"/>
    <lineage>
        <taxon>Bacteria</taxon>
        <taxon>Pseudomonadati</taxon>
        <taxon>Bacteroidota</taxon>
        <taxon>Bacteroidia</taxon>
        <taxon>Bacteroidales</taxon>
        <taxon>Tannerellaceae</taxon>
        <taxon>Tannerella</taxon>
    </lineage>
</organism>
<name>W2CG23_9BACT</name>
<feature type="transmembrane region" description="Helical" evidence="1">
    <location>
        <begin position="176"/>
        <end position="194"/>
    </location>
</feature>
<comment type="caution">
    <text evidence="2">The sequence shown here is derived from an EMBL/GenBank/DDBJ whole genome shotgun (WGS) entry which is preliminary data.</text>
</comment>
<evidence type="ECO:0000313" key="3">
    <source>
        <dbReference type="Proteomes" id="UP000034982"/>
    </source>
</evidence>
<evidence type="ECO:0000313" key="2">
    <source>
        <dbReference type="EMBL" id="ETK05993.1"/>
    </source>
</evidence>